<evidence type="ECO:0000313" key="1">
    <source>
        <dbReference type="EMBL" id="MBX54395.1"/>
    </source>
</evidence>
<reference evidence="1" key="1">
    <citation type="submission" date="2018-02" db="EMBL/GenBank/DDBJ databases">
        <title>Rhizophora mucronata_Transcriptome.</title>
        <authorList>
            <person name="Meera S.P."/>
            <person name="Sreeshan A."/>
            <person name="Augustine A."/>
        </authorList>
    </citation>
    <scope>NUCLEOTIDE SEQUENCE</scope>
    <source>
        <tissue evidence="1">Leaf</tissue>
    </source>
</reference>
<proteinExistence type="predicted"/>
<protein>
    <submittedName>
        <fullName evidence="1">Uncharacterized protein</fullName>
    </submittedName>
</protein>
<dbReference type="AlphaFoldDB" id="A0A2P2PI17"/>
<dbReference type="EMBL" id="GGEC01073911">
    <property type="protein sequence ID" value="MBX54395.1"/>
    <property type="molecule type" value="Transcribed_RNA"/>
</dbReference>
<organism evidence="1">
    <name type="scientific">Rhizophora mucronata</name>
    <name type="common">Asiatic mangrove</name>
    <dbReference type="NCBI Taxonomy" id="61149"/>
    <lineage>
        <taxon>Eukaryota</taxon>
        <taxon>Viridiplantae</taxon>
        <taxon>Streptophyta</taxon>
        <taxon>Embryophyta</taxon>
        <taxon>Tracheophyta</taxon>
        <taxon>Spermatophyta</taxon>
        <taxon>Magnoliopsida</taxon>
        <taxon>eudicotyledons</taxon>
        <taxon>Gunneridae</taxon>
        <taxon>Pentapetalae</taxon>
        <taxon>rosids</taxon>
        <taxon>fabids</taxon>
        <taxon>Malpighiales</taxon>
        <taxon>Rhizophoraceae</taxon>
        <taxon>Rhizophora</taxon>
    </lineage>
</organism>
<sequence length="35" mass="3947">MLEGAQDKFRKQSSGIQLVSDDFCNCTDTALQQIR</sequence>
<accession>A0A2P2PI17</accession>
<name>A0A2P2PI17_RHIMU</name>